<dbReference type="OrthoDB" id="10548159at2759"/>
<evidence type="ECO:0000313" key="2">
    <source>
        <dbReference type="EMBL" id="CBJ30291.1"/>
    </source>
</evidence>
<gene>
    <name evidence="2" type="ORF">Esi_0184_0042</name>
</gene>
<accession>D7FP24</accession>
<feature type="compositionally biased region" description="Low complexity" evidence="1">
    <location>
        <begin position="223"/>
        <end position="234"/>
    </location>
</feature>
<dbReference type="Proteomes" id="UP000002630">
    <property type="component" value="Linkage Group LG03"/>
</dbReference>
<dbReference type="InParanoid" id="D7FP24"/>
<name>D7FP24_ECTSI</name>
<feature type="compositionally biased region" description="Gly residues" evidence="1">
    <location>
        <begin position="117"/>
        <end position="129"/>
    </location>
</feature>
<feature type="compositionally biased region" description="Low complexity" evidence="1">
    <location>
        <begin position="252"/>
        <end position="265"/>
    </location>
</feature>
<evidence type="ECO:0000256" key="1">
    <source>
        <dbReference type="SAM" id="MobiDB-lite"/>
    </source>
</evidence>
<reference evidence="2 3" key="1">
    <citation type="journal article" date="2010" name="Nature">
        <title>The Ectocarpus genome and the independent evolution of multicellularity in brown algae.</title>
        <authorList>
            <person name="Cock J.M."/>
            <person name="Sterck L."/>
            <person name="Rouze P."/>
            <person name="Scornet D."/>
            <person name="Allen A.E."/>
            <person name="Amoutzias G."/>
            <person name="Anthouard V."/>
            <person name="Artiguenave F."/>
            <person name="Aury J.M."/>
            <person name="Badger J.H."/>
            <person name="Beszteri B."/>
            <person name="Billiau K."/>
            <person name="Bonnet E."/>
            <person name="Bothwell J.H."/>
            <person name="Bowler C."/>
            <person name="Boyen C."/>
            <person name="Brownlee C."/>
            <person name="Carrano C.J."/>
            <person name="Charrier B."/>
            <person name="Cho G.Y."/>
            <person name="Coelho S.M."/>
            <person name="Collen J."/>
            <person name="Corre E."/>
            <person name="Da Silva C."/>
            <person name="Delage L."/>
            <person name="Delaroque N."/>
            <person name="Dittami S.M."/>
            <person name="Doulbeau S."/>
            <person name="Elias M."/>
            <person name="Farnham G."/>
            <person name="Gachon C.M."/>
            <person name="Gschloessl B."/>
            <person name="Heesch S."/>
            <person name="Jabbari K."/>
            <person name="Jubin C."/>
            <person name="Kawai H."/>
            <person name="Kimura K."/>
            <person name="Kloareg B."/>
            <person name="Kupper F.C."/>
            <person name="Lang D."/>
            <person name="Le Bail A."/>
            <person name="Leblanc C."/>
            <person name="Lerouge P."/>
            <person name="Lohr M."/>
            <person name="Lopez P.J."/>
            <person name="Martens C."/>
            <person name="Maumus F."/>
            <person name="Michel G."/>
            <person name="Miranda-Saavedra D."/>
            <person name="Morales J."/>
            <person name="Moreau H."/>
            <person name="Motomura T."/>
            <person name="Nagasato C."/>
            <person name="Napoli C.A."/>
            <person name="Nelson D.R."/>
            <person name="Nyvall-Collen P."/>
            <person name="Peters A.F."/>
            <person name="Pommier C."/>
            <person name="Potin P."/>
            <person name="Poulain J."/>
            <person name="Quesneville H."/>
            <person name="Read B."/>
            <person name="Rensing S.A."/>
            <person name="Ritter A."/>
            <person name="Rousvoal S."/>
            <person name="Samanta M."/>
            <person name="Samson G."/>
            <person name="Schroeder D.C."/>
            <person name="Segurens B."/>
            <person name="Strittmatter M."/>
            <person name="Tonon T."/>
            <person name="Tregear J.W."/>
            <person name="Valentin K."/>
            <person name="von Dassow P."/>
            <person name="Yamagishi T."/>
            <person name="Van de Peer Y."/>
            <person name="Wincker P."/>
        </authorList>
    </citation>
    <scope>NUCLEOTIDE SEQUENCE [LARGE SCALE GENOMIC DNA]</scope>
    <source>
        <strain evidence="3">Ec32 / CCAP1310/4</strain>
    </source>
</reference>
<feature type="compositionally biased region" description="Acidic residues" evidence="1">
    <location>
        <begin position="208"/>
        <end position="222"/>
    </location>
</feature>
<feature type="region of interest" description="Disordered" evidence="1">
    <location>
        <begin position="105"/>
        <end position="133"/>
    </location>
</feature>
<sequence>MEARSDGGSGGGIGFAGSSSSSRFISQIFWPEHCLNLGGRRGYLIGWNTAAFKCLVVTLVTVDAETGLPTLDQTERALELLSADPRCRTLNDFCSSDGAPPTVLGEWLPNGHSRPQQGGGGGGTSGSGAGYDSYHDDGAGSAAAAAAARRQSANIWLTVGQSRGRPVLRSLYCCGCAYRTCCYVVLYRPCNPDVLEYLPTVKKNASSGDEDGDGGDGDEDDNASVAAADNNNNAHGENGSPLSRAADDAAEPPLSSASPTAGASGARDEDGHGVAAGVGGGDREVNVGVNR</sequence>
<protein>
    <submittedName>
        <fullName evidence="2">Uncharacterized protein</fullName>
    </submittedName>
</protein>
<feature type="region of interest" description="Disordered" evidence="1">
    <location>
        <begin position="205"/>
        <end position="291"/>
    </location>
</feature>
<proteinExistence type="predicted"/>
<organism evidence="2 3">
    <name type="scientific">Ectocarpus siliculosus</name>
    <name type="common">Brown alga</name>
    <name type="synonym">Conferva siliculosa</name>
    <dbReference type="NCBI Taxonomy" id="2880"/>
    <lineage>
        <taxon>Eukaryota</taxon>
        <taxon>Sar</taxon>
        <taxon>Stramenopiles</taxon>
        <taxon>Ochrophyta</taxon>
        <taxon>PX clade</taxon>
        <taxon>Phaeophyceae</taxon>
        <taxon>Ectocarpales</taxon>
        <taxon>Ectocarpaceae</taxon>
        <taxon>Ectocarpus</taxon>
    </lineage>
</organism>
<evidence type="ECO:0000313" key="3">
    <source>
        <dbReference type="Proteomes" id="UP000002630"/>
    </source>
</evidence>
<dbReference type="EMBL" id="FN648319">
    <property type="protein sequence ID" value="CBJ30291.1"/>
    <property type="molecule type" value="Genomic_DNA"/>
</dbReference>
<dbReference type="EMBL" id="FN649728">
    <property type="protein sequence ID" value="CBJ30291.1"/>
    <property type="molecule type" value="Genomic_DNA"/>
</dbReference>
<dbReference type="AlphaFoldDB" id="D7FP24"/>
<keyword evidence="3" id="KW-1185">Reference proteome</keyword>